<reference evidence="2 3" key="1">
    <citation type="submission" date="2017-05" db="EMBL/GenBank/DDBJ databases">
        <title>Lactobacillus nurukis nov., sp. nov., isolated from nuruk.</title>
        <authorList>
            <person name="Kim S.-J."/>
        </authorList>
    </citation>
    <scope>NUCLEOTIDE SEQUENCE [LARGE SCALE GENOMIC DNA]</scope>
    <source>
        <strain evidence="2 3">SYF10-1a</strain>
    </source>
</reference>
<keyword evidence="1" id="KW-1133">Transmembrane helix</keyword>
<feature type="transmembrane region" description="Helical" evidence="1">
    <location>
        <begin position="71"/>
        <end position="89"/>
    </location>
</feature>
<dbReference type="AlphaFoldDB" id="A0A2N7AUW7"/>
<evidence type="ECO:0000256" key="1">
    <source>
        <dbReference type="SAM" id="Phobius"/>
    </source>
</evidence>
<proteinExistence type="predicted"/>
<dbReference type="OrthoDB" id="1661582at2"/>
<keyword evidence="3" id="KW-1185">Reference proteome</keyword>
<evidence type="ECO:0008006" key="4">
    <source>
        <dbReference type="Google" id="ProtNLM"/>
    </source>
</evidence>
<feature type="transmembrane region" description="Helical" evidence="1">
    <location>
        <begin position="327"/>
        <end position="345"/>
    </location>
</feature>
<protein>
    <recommendedName>
        <fullName evidence="4">Glycosyltransferase RgtA/B/C/D-like domain-containing protein</fullName>
    </recommendedName>
</protein>
<feature type="transmembrane region" description="Helical" evidence="1">
    <location>
        <begin position="152"/>
        <end position="169"/>
    </location>
</feature>
<feature type="transmembrane region" description="Helical" evidence="1">
    <location>
        <begin position="272"/>
        <end position="289"/>
    </location>
</feature>
<feature type="transmembrane region" description="Helical" evidence="1">
    <location>
        <begin position="198"/>
        <end position="216"/>
    </location>
</feature>
<dbReference type="Proteomes" id="UP000235649">
    <property type="component" value="Unassembled WGS sequence"/>
</dbReference>
<feature type="transmembrane region" description="Helical" evidence="1">
    <location>
        <begin position="175"/>
        <end position="191"/>
    </location>
</feature>
<evidence type="ECO:0000313" key="3">
    <source>
        <dbReference type="Proteomes" id="UP000235649"/>
    </source>
</evidence>
<dbReference type="EMBL" id="NIPR01000012">
    <property type="protein sequence ID" value="PMD71434.1"/>
    <property type="molecule type" value="Genomic_DNA"/>
</dbReference>
<sequence length="429" mass="49557">MLLLNLKTLYVADDYVYRFVYQSPTPTDVIHPERINTFLIPYSMWNHYLLWNGRFVAHSIVQYFMQFNSKVPFDICSSLIYVLLILLMNKFSTKLSNRSDNAWILPLIFFFTWFYIPYFGQSVLWLSGSGNYLWMSIIYLGFILFNLQDNRFNMSNSIIAIILGFLAGATNENSGPAAVLIVLLFMLKRFIQDRKISLVSVIGVIFSGIGFILMVMSPGSQKRAAVHQTWETIQNNFTGIYKLTFGKWVWIYLLIAMLLIVAILMKRITKDTFWSVVIFLIGHMAAVYSMAFSPEYPERTFFGGVIFLGIALFILLYTILDDVKVPLVISAVLGIAFLFSFWPAYQDINLSYHQMQVQYHIIYKAERTKEKHAVIPLMTMQKSKYNANYGVIALDTPPQALMNQWEAKFFGVNQISGYRVNKSATVWLK</sequence>
<organism evidence="2 3">
    <name type="scientific">Companilactobacillus nuruki</name>
    <dbReference type="NCBI Taxonomy" id="1993540"/>
    <lineage>
        <taxon>Bacteria</taxon>
        <taxon>Bacillati</taxon>
        <taxon>Bacillota</taxon>
        <taxon>Bacilli</taxon>
        <taxon>Lactobacillales</taxon>
        <taxon>Lactobacillaceae</taxon>
        <taxon>Companilactobacillus</taxon>
    </lineage>
</organism>
<feature type="transmembrane region" description="Helical" evidence="1">
    <location>
        <begin position="101"/>
        <end position="118"/>
    </location>
</feature>
<keyword evidence="1" id="KW-0812">Transmembrane</keyword>
<feature type="transmembrane region" description="Helical" evidence="1">
    <location>
        <begin position="301"/>
        <end position="320"/>
    </location>
</feature>
<feature type="transmembrane region" description="Helical" evidence="1">
    <location>
        <begin position="124"/>
        <end position="145"/>
    </location>
</feature>
<name>A0A2N7AUW7_9LACO</name>
<dbReference type="InterPro" id="IPR045691">
    <property type="entry name" value="DUF6056"/>
</dbReference>
<feature type="transmembrane region" description="Helical" evidence="1">
    <location>
        <begin position="248"/>
        <end position="265"/>
    </location>
</feature>
<evidence type="ECO:0000313" key="2">
    <source>
        <dbReference type="EMBL" id="PMD71434.1"/>
    </source>
</evidence>
<gene>
    <name evidence="2" type="ORF">CBP76_05495</name>
</gene>
<comment type="caution">
    <text evidence="2">The sequence shown here is derived from an EMBL/GenBank/DDBJ whole genome shotgun (WGS) entry which is preliminary data.</text>
</comment>
<keyword evidence="1" id="KW-0472">Membrane</keyword>
<dbReference type="Pfam" id="PF19528">
    <property type="entry name" value="DUF6056"/>
    <property type="match status" value="1"/>
</dbReference>
<accession>A0A2N7AUW7</accession>